<organism evidence="1 2">
    <name type="scientific">Candidatus Sulfotelmatobacter kueseliae</name>
    <dbReference type="NCBI Taxonomy" id="2042962"/>
    <lineage>
        <taxon>Bacteria</taxon>
        <taxon>Pseudomonadati</taxon>
        <taxon>Acidobacteriota</taxon>
        <taxon>Terriglobia</taxon>
        <taxon>Terriglobales</taxon>
        <taxon>Candidatus Korobacteraceae</taxon>
        <taxon>Candidatus Sulfotelmatobacter</taxon>
    </lineage>
</organism>
<sequence length="76" mass="8737">MPRRNSHALQSQNTPDVLVHNEGTVFLFNPLTARAKRWMEDNVHPDSHWFGTTLVVEHRFAWALAQGMKDDGLVLQ</sequence>
<reference evidence="2" key="1">
    <citation type="submission" date="2018-02" db="EMBL/GenBank/DDBJ databases">
        <authorList>
            <person name="Hausmann B."/>
        </authorList>
    </citation>
    <scope>NUCLEOTIDE SEQUENCE [LARGE SCALE GENOMIC DNA]</scope>
    <source>
        <strain evidence="2">Peat soil MAG SbA1</strain>
    </source>
</reference>
<gene>
    <name evidence="1" type="ORF">SBA1_950005</name>
</gene>
<evidence type="ECO:0000313" key="2">
    <source>
        <dbReference type="Proteomes" id="UP000238701"/>
    </source>
</evidence>
<dbReference type="Proteomes" id="UP000238701">
    <property type="component" value="Unassembled WGS sequence"/>
</dbReference>
<proteinExistence type="predicted"/>
<accession>A0A2U3LDB1</accession>
<protein>
    <submittedName>
        <fullName evidence="1">Uncharacterized protein</fullName>
    </submittedName>
</protein>
<name>A0A2U3LDB1_9BACT</name>
<dbReference type="EMBL" id="OMOD01000194">
    <property type="protein sequence ID" value="SPF49856.1"/>
    <property type="molecule type" value="Genomic_DNA"/>
</dbReference>
<evidence type="ECO:0000313" key="1">
    <source>
        <dbReference type="EMBL" id="SPF49856.1"/>
    </source>
</evidence>
<dbReference type="AlphaFoldDB" id="A0A2U3LDB1"/>